<evidence type="ECO:0000313" key="2">
    <source>
        <dbReference type="EMBL" id="NMF88599.1"/>
    </source>
</evidence>
<sequence>MSGKQKPNRSLEELFEYAMAMEREAARRYTQLSDMMAQHNNPEMADFFRRMADVEWLHVYNVGEIRREVGVPENIGKAKPGLGLDGAEVLDVLDIHYLQHPYHALTLARQHEERAVSFYTDLAGSAENEEVRAMARRFAGDEEAHVRELDRWLAHYPKPEEGWDDDPDPPNELE</sequence>
<dbReference type="CDD" id="cd01045">
    <property type="entry name" value="Ferritin_like_AB"/>
    <property type="match status" value="1"/>
</dbReference>
<gene>
    <name evidence="2" type="ORF">GPA26_08875</name>
</gene>
<dbReference type="PROSITE" id="PS50905">
    <property type="entry name" value="FERRITIN_LIKE"/>
    <property type="match status" value="1"/>
</dbReference>
<dbReference type="Gene3D" id="1.20.1260.10">
    <property type="match status" value="1"/>
</dbReference>
<protein>
    <submittedName>
        <fullName evidence="2">Rubrerythrin</fullName>
    </submittedName>
</protein>
<dbReference type="InterPro" id="IPR009078">
    <property type="entry name" value="Ferritin-like_SF"/>
</dbReference>
<dbReference type="SUPFAM" id="SSF47240">
    <property type="entry name" value="Ferritin-like"/>
    <property type="match status" value="1"/>
</dbReference>
<reference evidence="2 3" key="1">
    <citation type="submission" date="2019-12" db="EMBL/GenBank/DDBJ databases">
        <title>Comparative genomics gives insights into the taxonomy of the Azoarcus-Aromatoleum group and reveals separate origins of nif in the plant-associated Azoarcus and non-plant-associated Aromatoleum sub-groups.</title>
        <authorList>
            <person name="Lafos M."/>
            <person name="Maluk M."/>
            <person name="Batista M."/>
            <person name="Junghare M."/>
            <person name="Carmona M."/>
            <person name="Faoro H."/>
            <person name="Cruz L.M."/>
            <person name="Battistoni F."/>
            <person name="De Souza E."/>
            <person name="Pedrosa F."/>
            <person name="Chen W.-M."/>
            <person name="Poole P.S."/>
            <person name="Dixon R.A."/>
            <person name="James E.K."/>
        </authorList>
    </citation>
    <scope>NUCLEOTIDE SEQUENCE [LARGE SCALE GENOMIC DNA]</scope>
    <source>
        <strain evidence="2 3">ToN1</strain>
    </source>
</reference>
<proteinExistence type="predicted"/>
<dbReference type="InterPro" id="IPR012347">
    <property type="entry name" value="Ferritin-like"/>
</dbReference>
<comment type="caution">
    <text evidence="2">The sequence shown here is derived from an EMBL/GenBank/DDBJ whole genome shotgun (WGS) entry which is preliminary data.</text>
</comment>
<accession>A0ABX1MRI2</accession>
<dbReference type="RefSeq" id="WP_169206017.1">
    <property type="nucleotide sequence ID" value="NZ_CP059560.1"/>
</dbReference>
<keyword evidence="3" id="KW-1185">Reference proteome</keyword>
<dbReference type="InterPro" id="IPR009040">
    <property type="entry name" value="Ferritin-like_diiron"/>
</dbReference>
<dbReference type="Proteomes" id="UP000652074">
    <property type="component" value="Unassembled WGS sequence"/>
</dbReference>
<name>A0ABX1MRI2_9RHOO</name>
<dbReference type="InterPro" id="IPR003251">
    <property type="entry name" value="Rr_diiron-bd_dom"/>
</dbReference>
<dbReference type="Pfam" id="PF02915">
    <property type="entry name" value="Rubrerythrin"/>
    <property type="match status" value="1"/>
</dbReference>
<dbReference type="EMBL" id="WTVR01000014">
    <property type="protein sequence ID" value="NMF88599.1"/>
    <property type="molecule type" value="Genomic_DNA"/>
</dbReference>
<feature type="domain" description="Ferritin-like diiron" evidence="1">
    <location>
        <begin position="5"/>
        <end position="160"/>
    </location>
</feature>
<evidence type="ECO:0000313" key="3">
    <source>
        <dbReference type="Proteomes" id="UP000652074"/>
    </source>
</evidence>
<organism evidence="2 3">
    <name type="scientific">Aromatoleum petrolei</name>
    <dbReference type="NCBI Taxonomy" id="76116"/>
    <lineage>
        <taxon>Bacteria</taxon>
        <taxon>Pseudomonadati</taxon>
        <taxon>Pseudomonadota</taxon>
        <taxon>Betaproteobacteria</taxon>
        <taxon>Rhodocyclales</taxon>
        <taxon>Rhodocyclaceae</taxon>
        <taxon>Aromatoleum</taxon>
    </lineage>
</organism>
<evidence type="ECO:0000259" key="1">
    <source>
        <dbReference type="PROSITE" id="PS50905"/>
    </source>
</evidence>